<evidence type="ECO:0000313" key="1">
    <source>
        <dbReference type="EMBL" id="WHZ58022.1"/>
    </source>
</evidence>
<reference evidence="2" key="1">
    <citation type="journal article" date="2025" name="Aquaculture">
        <title>Assessment of the bioflocculant production and safety properties of Metabacillus hrfriensis sp. nov. based on phenotypic and whole-genome sequencing analysis.</title>
        <authorList>
            <person name="Zhang R."/>
            <person name="Zhao Z."/>
            <person name="Luo L."/>
            <person name="Wang S."/>
            <person name="Guo K."/>
            <person name="Xu W."/>
        </authorList>
    </citation>
    <scope>NUCLEOTIDE SEQUENCE [LARGE SCALE GENOMIC DNA]</scope>
    <source>
        <strain evidence="2">CT-WN-B3</strain>
    </source>
</reference>
<dbReference type="Proteomes" id="UP001226091">
    <property type="component" value="Chromosome"/>
</dbReference>
<gene>
    <name evidence="1" type="ORF">QLQ22_01085</name>
</gene>
<keyword evidence="2" id="KW-1185">Reference proteome</keyword>
<dbReference type="EMBL" id="CP126116">
    <property type="protein sequence ID" value="WHZ58022.1"/>
    <property type="molecule type" value="Genomic_DNA"/>
</dbReference>
<proteinExistence type="predicted"/>
<sequence length="386" mass="43364">MKQVNPRVGTFKRFILNNRFVLFLLILLLIGLNILVFMKVSFIFTPIEVLIKTILLPIILAAIVYYVLNPVVDFFERKGIRRIYTILALFILIIGLLTILIVSVIPFLKEQVLSLIKSFPQYTSDVEQLVRDVVGSDFVNQAQKTLNINVADLSKQISDQASTIINNMFAGIGNIVGIVKDFILAIVTLPFILFYLLKDGKKLGPYVLKFMPVSFRSSTYNVMHEMNNQISSYIRGQIIVSFCIGALMYIGFLIIGMEYASLLALIAAFTSVVPYLGPAIAITPAFIIALVTSPFMVLKLIIVWTIVQLVEGKFISPQIMGRNLHIHPITIIFVILTAGNLFGVVGIILAVPGYAVLKVIVTHLFEWMKIRSNMYEQRDQINSKNK</sequence>
<evidence type="ECO:0000313" key="2">
    <source>
        <dbReference type="Proteomes" id="UP001226091"/>
    </source>
</evidence>
<organism evidence="1 2">
    <name type="scientific">Metabacillus hrfriensis</name>
    <dbReference type="NCBI Taxonomy" id="3048891"/>
    <lineage>
        <taxon>Bacteria</taxon>
        <taxon>Bacillati</taxon>
        <taxon>Bacillota</taxon>
        <taxon>Bacilli</taxon>
        <taxon>Bacillales</taxon>
        <taxon>Bacillaceae</taxon>
        <taxon>Metabacillus</taxon>
    </lineage>
</organism>
<name>A0ACD4RD15_9BACI</name>
<accession>A0ACD4RD15</accession>
<protein>
    <submittedName>
        <fullName evidence="1">AI-2E family transporter</fullName>
    </submittedName>
</protein>